<dbReference type="GO" id="GO:0005739">
    <property type="term" value="C:mitochondrion"/>
    <property type="evidence" value="ECO:0007669"/>
    <property type="project" value="UniProtKB-SubCell"/>
</dbReference>
<keyword evidence="3" id="KW-0496">Mitochondrion</keyword>
<protein>
    <submittedName>
        <fullName evidence="5">Uncharacterized protein</fullName>
    </submittedName>
</protein>
<feature type="compositionally biased region" description="Low complexity" evidence="4">
    <location>
        <begin position="425"/>
        <end position="435"/>
    </location>
</feature>
<feature type="region of interest" description="Disordered" evidence="4">
    <location>
        <begin position="19"/>
        <end position="112"/>
    </location>
</feature>
<comment type="caution">
    <text evidence="5">The sequence shown here is derived from an EMBL/GenBank/DDBJ whole genome shotgun (WGS) entry which is preliminary data.</text>
</comment>
<dbReference type="PANTHER" id="PTHR28554">
    <property type="entry name" value="39S RIBOSOMAL PROTEIN L45, MITOCHONDRIAL"/>
    <property type="match status" value="1"/>
</dbReference>
<evidence type="ECO:0000256" key="1">
    <source>
        <dbReference type="ARBA" id="ARBA00004173"/>
    </source>
</evidence>
<evidence type="ECO:0000313" key="6">
    <source>
        <dbReference type="Proteomes" id="UP000807025"/>
    </source>
</evidence>
<comment type="subcellular location">
    <subcellularLocation>
        <location evidence="1">Mitochondrion</location>
    </subcellularLocation>
</comment>
<proteinExistence type="predicted"/>
<dbReference type="Proteomes" id="UP000807025">
    <property type="component" value="Unassembled WGS sequence"/>
</dbReference>
<evidence type="ECO:0000256" key="4">
    <source>
        <dbReference type="SAM" id="MobiDB-lite"/>
    </source>
</evidence>
<accession>A0A9P5ZZE5</accession>
<name>A0A9P5ZZE5_PLEER</name>
<sequence>MLPSYLSTTCRRSPSLFRTFATATKEKQPHPQAKTQVKVRPTASASRTTTEPKVPSAVKGRVSSEHAAKHPSQPASQVHSHPEPTKPHAKAAPSVVTSGKEAEKEKSEEEVLREQMAQIDQMLAMEKLFPTTDPWAQRVDTLDVELPYVVNPFKPSEYPSWRSFFEQFSQNRQHSLKNATSMWSLAGANAFPGVDLSGAKFRHKLFKWPWHVFQCRSTKPNAWVAPFRAGALESYIELNNALAANDVKRIKTYAIDSYQDTQLKLLKKRSQEYLYKWRFHGELSPTRILSIRAMEGYLSPEEPRFGNRFMAHILVKFDTEQSLEIYDRKGHPLHAHKPEDDHGKKTWLNVPAEKRRVIEYLVLEKRMWYDATLKFLRMKLFSAAFLTFVVVSVVAMPSQTSTDDDIEELVKLGLGAPCIRSKASSTSTAATLTRTPAKRRNTENVSPLTALASLEVPAATLQQ</sequence>
<reference evidence="5" key="1">
    <citation type="submission" date="2020-11" db="EMBL/GenBank/DDBJ databases">
        <authorList>
            <consortium name="DOE Joint Genome Institute"/>
            <person name="Ahrendt S."/>
            <person name="Riley R."/>
            <person name="Andreopoulos W."/>
            <person name="Labutti K."/>
            <person name="Pangilinan J."/>
            <person name="Ruiz-Duenas F.J."/>
            <person name="Barrasa J.M."/>
            <person name="Sanchez-Garcia M."/>
            <person name="Camarero S."/>
            <person name="Miyauchi S."/>
            <person name="Serrano A."/>
            <person name="Linde D."/>
            <person name="Babiker R."/>
            <person name="Drula E."/>
            <person name="Ayuso-Fernandez I."/>
            <person name="Pacheco R."/>
            <person name="Padilla G."/>
            <person name="Ferreira P."/>
            <person name="Barriuso J."/>
            <person name="Kellner H."/>
            <person name="Castanera R."/>
            <person name="Alfaro M."/>
            <person name="Ramirez L."/>
            <person name="Pisabarro A.G."/>
            <person name="Kuo A."/>
            <person name="Tritt A."/>
            <person name="Lipzen A."/>
            <person name="He G."/>
            <person name="Yan M."/>
            <person name="Ng V."/>
            <person name="Cullen D."/>
            <person name="Martin F."/>
            <person name="Rosso M.-N."/>
            <person name="Henrissat B."/>
            <person name="Hibbett D."/>
            <person name="Martinez A.T."/>
            <person name="Grigoriev I.V."/>
        </authorList>
    </citation>
    <scope>NUCLEOTIDE SEQUENCE</scope>
    <source>
        <strain evidence="5">ATCC 90797</strain>
    </source>
</reference>
<dbReference type="AlphaFoldDB" id="A0A9P5ZZE5"/>
<keyword evidence="2" id="KW-0809">Transit peptide</keyword>
<evidence type="ECO:0000256" key="3">
    <source>
        <dbReference type="ARBA" id="ARBA00023128"/>
    </source>
</evidence>
<dbReference type="OrthoDB" id="19619at2759"/>
<keyword evidence="6" id="KW-1185">Reference proteome</keyword>
<evidence type="ECO:0000313" key="5">
    <source>
        <dbReference type="EMBL" id="KAF9495059.1"/>
    </source>
</evidence>
<dbReference type="Gene3D" id="3.10.450.240">
    <property type="match status" value="1"/>
</dbReference>
<evidence type="ECO:0000256" key="2">
    <source>
        <dbReference type="ARBA" id="ARBA00022946"/>
    </source>
</evidence>
<gene>
    <name evidence="5" type="ORF">BDN71DRAFT_1590079</name>
</gene>
<feature type="region of interest" description="Disordered" evidence="4">
    <location>
        <begin position="425"/>
        <end position="444"/>
    </location>
</feature>
<organism evidence="5 6">
    <name type="scientific">Pleurotus eryngii</name>
    <name type="common">Boletus of the steppes</name>
    <dbReference type="NCBI Taxonomy" id="5323"/>
    <lineage>
        <taxon>Eukaryota</taxon>
        <taxon>Fungi</taxon>
        <taxon>Dikarya</taxon>
        <taxon>Basidiomycota</taxon>
        <taxon>Agaricomycotina</taxon>
        <taxon>Agaricomycetes</taxon>
        <taxon>Agaricomycetidae</taxon>
        <taxon>Agaricales</taxon>
        <taxon>Pleurotineae</taxon>
        <taxon>Pleurotaceae</taxon>
        <taxon>Pleurotus</taxon>
    </lineage>
</organism>
<feature type="compositionally biased region" description="Basic and acidic residues" evidence="4">
    <location>
        <begin position="100"/>
        <end position="112"/>
    </location>
</feature>
<dbReference type="EMBL" id="MU154566">
    <property type="protein sequence ID" value="KAF9495059.1"/>
    <property type="molecule type" value="Genomic_DNA"/>
</dbReference>
<dbReference type="PANTHER" id="PTHR28554:SF1">
    <property type="entry name" value="LARGE RIBOSOMAL SUBUNIT PROTEIN ML45"/>
    <property type="match status" value="1"/>
</dbReference>
<dbReference type="InterPro" id="IPR051975">
    <property type="entry name" value="mtLSU_mL45"/>
</dbReference>